<dbReference type="InterPro" id="IPR017871">
    <property type="entry name" value="ABC_transporter-like_CS"/>
</dbReference>
<evidence type="ECO:0000313" key="6">
    <source>
        <dbReference type="EMBL" id="QUD88589.1"/>
    </source>
</evidence>
<dbReference type="Gene3D" id="3.40.50.300">
    <property type="entry name" value="P-loop containing nucleotide triphosphate hydrolases"/>
    <property type="match status" value="1"/>
</dbReference>
<evidence type="ECO:0000313" key="7">
    <source>
        <dbReference type="Proteomes" id="UP000676409"/>
    </source>
</evidence>
<dbReference type="InterPro" id="IPR003593">
    <property type="entry name" value="AAA+_ATPase"/>
</dbReference>
<accession>A0A975IVH9</accession>
<evidence type="ECO:0000259" key="5">
    <source>
        <dbReference type="PROSITE" id="PS50893"/>
    </source>
</evidence>
<dbReference type="PANTHER" id="PTHR43335">
    <property type="entry name" value="ABC TRANSPORTER, ATP-BINDING PROTEIN"/>
    <property type="match status" value="1"/>
</dbReference>
<dbReference type="KEGG" id="caul:KCG34_01470"/>
<dbReference type="PROSITE" id="PS50893">
    <property type="entry name" value="ABC_TRANSPORTER_2"/>
    <property type="match status" value="1"/>
</dbReference>
<dbReference type="Proteomes" id="UP000676409">
    <property type="component" value="Chromosome"/>
</dbReference>
<dbReference type="GO" id="GO:0016887">
    <property type="term" value="F:ATP hydrolysis activity"/>
    <property type="evidence" value="ECO:0007669"/>
    <property type="project" value="InterPro"/>
</dbReference>
<dbReference type="PROSITE" id="PS00211">
    <property type="entry name" value="ABC_TRANSPORTER_1"/>
    <property type="match status" value="1"/>
</dbReference>
<name>A0A975IVH9_9CAUL</name>
<evidence type="ECO:0000256" key="1">
    <source>
        <dbReference type="ARBA" id="ARBA00005417"/>
    </source>
</evidence>
<keyword evidence="7" id="KW-1185">Reference proteome</keyword>
<comment type="similarity">
    <text evidence="1">Belongs to the ABC transporter superfamily.</text>
</comment>
<dbReference type="RefSeq" id="WP_211938639.1">
    <property type="nucleotide sequence ID" value="NZ_CP073078.1"/>
</dbReference>
<keyword evidence="4 6" id="KW-0067">ATP-binding</keyword>
<evidence type="ECO:0000256" key="4">
    <source>
        <dbReference type="ARBA" id="ARBA00022840"/>
    </source>
</evidence>
<keyword evidence="2" id="KW-0813">Transport</keyword>
<protein>
    <submittedName>
        <fullName evidence="6">ATP-binding cassette domain-containing protein</fullName>
    </submittedName>
</protein>
<evidence type="ECO:0000256" key="3">
    <source>
        <dbReference type="ARBA" id="ARBA00022741"/>
    </source>
</evidence>
<organism evidence="6 7">
    <name type="scientific">Phenylobacterium montanum</name>
    <dbReference type="NCBI Taxonomy" id="2823693"/>
    <lineage>
        <taxon>Bacteria</taxon>
        <taxon>Pseudomonadati</taxon>
        <taxon>Pseudomonadota</taxon>
        <taxon>Alphaproteobacteria</taxon>
        <taxon>Caulobacterales</taxon>
        <taxon>Caulobacteraceae</taxon>
        <taxon>Phenylobacterium</taxon>
    </lineage>
</organism>
<sequence length="322" mass="33999">MHCANPTDALTVTGLAKRYPSGGGVDDVRMSVRRGEVTGFIGVNGAGKSTTLRCVLGLLSPDAGDIRLFGAPADKEARRRVGFLPEERGLSPRDRARDAIAFHARLKGLGRREALKAADRLLERIGLGHRRRARIGELSKGNAQRVQILCALAHGPDLLILDEPLSGLDPVGQSDVLSLLAEFRAGGGAILFSTHSMAAAERLSDQVVILAGGRTVFEGPLNEAAGQASHGAVIVTSDEAALFAAAAAIGGDVRPMSAGMGEAARWRVTMPRQVTHPALMRALAEYAVPIFAFEPIKPDLESAFWDLAAPQAQAEVPRSRAA</sequence>
<dbReference type="SMART" id="SM00382">
    <property type="entry name" value="AAA"/>
    <property type="match status" value="1"/>
</dbReference>
<dbReference type="GO" id="GO:0005524">
    <property type="term" value="F:ATP binding"/>
    <property type="evidence" value="ECO:0007669"/>
    <property type="project" value="UniProtKB-KW"/>
</dbReference>
<reference evidence="6" key="1">
    <citation type="submission" date="2021-04" db="EMBL/GenBank/DDBJ databases">
        <title>The complete genome sequence of Caulobacter sp. S6.</title>
        <authorList>
            <person name="Tang Y."/>
            <person name="Ouyang W."/>
            <person name="Liu Q."/>
            <person name="Huang B."/>
            <person name="Guo Z."/>
            <person name="Lei P."/>
        </authorList>
    </citation>
    <scope>NUCLEOTIDE SEQUENCE</scope>
    <source>
        <strain evidence="6">S6</strain>
    </source>
</reference>
<dbReference type="AlphaFoldDB" id="A0A975IVH9"/>
<dbReference type="InterPro" id="IPR027417">
    <property type="entry name" value="P-loop_NTPase"/>
</dbReference>
<gene>
    <name evidence="6" type="ORF">KCG34_01470</name>
</gene>
<evidence type="ECO:0000256" key="2">
    <source>
        <dbReference type="ARBA" id="ARBA00022448"/>
    </source>
</evidence>
<feature type="domain" description="ABC transporter" evidence="5">
    <location>
        <begin position="10"/>
        <end position="237"/>
    </location>
</feature>
<dbReference type="SUPFAM" id="SSF52540">
    <property type="entry name" value="P-loop containing nucleoside triphosphate hydrolases"/>
    <property type="match status" value="1"/>
</dbReference>
<dbReference type="Pfam" id="PF00005">
    <property type="entry name" value="ABC_tran"/>
    <property type="match status" value="1"/>
</dbReference>
<dbReference type="EMBL" id="CP073078">
    <property type="protein sequence ID" value="QUD88589.1"/>
    <property type="molecule type" value="Genomic_DNA"/>
</dbReference>
<dbReference type="InterPro" id="IPR003439">
    <property type="entry name" value="ABC_transporter-like_ATP-bd"/>
</dbReference>
<proteinExistence type="inferred from homology"/>
<keyword evidence="3" id="KW-0547">Nucleotide-binding</keyword>